<sequence length="41" mass="4511">MPAIKPLTFAFIFFRSSFPTSGLLNIVAKVQVFYGIVGTMT</sequence>
<evidence type="ECO:0000313" key="2">
    <source>
        <dbReference type="Proteomes" id="UP000016660"/>
    </source>
</evidence>
<proteinExistence type="predicted"/>
<keyword evidence="2" id="KW-1185">Reference proteome</keyword>
<name>A0ABN0NSB8_9BACT</name>
<gene>
    <name evidence="1" type="ORF">HMPREF0653_01300</name>
</gene>
<organism evidence="1 2">
    <name type="scientific">Prevotella disiens JCM 6334 = ATCC 29426</name>
    <dbReference type="NCBI Taxonomy" id="1235811"/>
    <lineage>
        <taxon>Bacteria</taxon>
        <taxon>Pseudomonadati</taxon>
        <taxon>Bacteroidota</taxon>
        <taxon>Bacteroidia</taxon>
        <taxon>Bacteroidales</taxon>
        <taxon>Prevotellaceae</taxon>
        <taxon>Prevotella</taxon>
    </lineage>
</organism>
<comment type="caution">
    <text evidence="1">The sequence shown here is derived from an EMBL/GenBank/DDBJ whole genome shotgun (WGS) entry which is preliminary data.</text>
</comment>
<reference evidence="1 2" key="1">
    <citation type="submission" date="2013-06" db="EMBL/GenBank/DDBJ databases">
        <authorList>
            <person name="Weinstock G."/>
            <person name="Sodergren E."/>
            <person name="Lobos E.A."/>
            <person name="Fulton L."/>
            <person name="Fulton R."/>
            <person name="Courtney L."/>
            <person name="Fronick C."/>
            <person name="O'Laughlin M."/>
            <person name="Godfrey J."/>
            <person name="Wilson R.M."/>
            <person name="Miner T."/>
            <person name="Farmer C."/>
            <person name="Delehaunty K."/>
            <person name="Cordes M."/>
            <person name="Minx P."/>
            <person name="Tomlinson C."/>
            <person name="Chen J."/>
            <person name="Wollam A."/>
            <person name="Pepin K.H."/>
            <person name="Bhonagiri V."/>
            <person name="Zhang X."/>
            <person name="Warren W."/>
            <person name="Mitreva M."/>
            <person name="Mardis E.R."/>
            <person name="Wilson R.K."/>
        </authorList>
    </citation>
    <scope>NUCLEOTIDE SEQUENCE [LARGE SCALE GENOMIC DNA]</scope>
    <source>
        <strain evidence="1 2">ATCC 29426</strain>
    </source>
</reference>
<protein>
    <submittedName>
        <fullName evidence="1">Uncharacterized protein</fullName>
    </submittedName>
</protein>
<dbReference type="EMBL" id="AWUY01000105">
    <property type="protein sequence ID" value="ERJ76932.1"/>
    <property type="molecule type" value="Genomic_DNA"/>
</dbReference>
<dbReference type="Proteomes" id="UP000016660">
    <property type="component" value="Unassembled WGS sequence"/>
</dbReference>
<evidence type="ECO:0000313" key="1">
    <source>
        <dbReference type="EMBL" id="ERJ76932.1"/>
    </source>
</evidence>
<accession>A0ABN0NSB8</accession>